<dbReference type="EMBL" id="LR798287">
    <property type="protein sequence ID" value="CAB5221437.1"/>
    <property type="molecule type" value="Genomic_DNA"/>
</dbReference>
<evidence type="ECO:0000313" key="1">
    <source>
        <dbReference type="EMBL" id="CAB5221437.1"/>
    </source>
</evidence>
<name>A0A6J7WUL8_9CAUD</name>
<sequence>MVIEGEMITKSNILRLLQESILEVKFKKVDGTERVMKCTLRSDYAKPHEKTTEREKKINEDIISVWDVEKDAWRSFRYDSLIAIYK</sequence>
<protein>
    <submittedName>
        <fullName evidence="1">WYL domain containing protein</fullName>
    </submittedName>
</protein>
<accession>A0A6J7WUL8</accession>
<gene>
    <name evidence="1" type="ORF">UFOVP245_155</name>
</gene>
<reference evidence="1" key="1">
    <citation type="submission" date="2020-05" db="EMBL/GenBank/DDBJ databases">
        <authorList>
            <person name="Chiriac C."/>
            <person name="Salcher M."/>
            <person name="Ghai R."/>
            <person name="Kavagutti S V."/>
        </authorList>
    </citation>
    <scope>NUCLEOTIDE SEQUENCE</scope>
</reference>
<dbReference type="Pfam" id="PF10902">
    <property type="entry name" value="WYL_2"/>
    <property type="match status" value="1"/>
</dbReference>
<proteinExistence type="predicted"/>
<organism evidence="1">
    <name type="scientific">uncultured Caudovirales phage</name>
    <dbReference type="NCBI Taxonomy" id="2100421"/>
    <lineage>
        <taxon>Viruses</taxon>
        <taxon>Duplodnaviria</taxon>
        <taxon>Heunggongvirae</taxon>
        <taxon>Uroviricota</taxon>
        <taxon>Caudoviricetes</taxon>
        <taxon>Peduoviridae</taxon>
        <taxon>Maltschvirus</taxon>
        <taxon>Maltschvirus maltsch</taxon>
    </lineage>
</organism>
<dbReference type="InterPro" id="IPR024401">
    <property type="entry name" value="WYL_prot"/>
</dbReference>